<proteinExistence type="predicted"/>
<dbReference type="AlphaFoldDB" id="A0A9K3Q4U2"/>
<dbReference type="Proteomes" id="UP000693970">
    <property type="component" value="Unassembled WGS sequence"/>
</dbReference>
<feature type="coiled-coil region" evidence="1">
    <location>
        <begin position="584"/>
        <end position="611"/>
    </location>
</feature>
<protein>
    <submittedName>
        <fullName evidence="3">Uncharacterized protein</fullName>
    </submittedName>
</protein>
<organism evidence="3 4">
    <name type="scientific">Nitzschia inconspicua</name>
    <dbReference type="NCBI Taxonomy" id="303405"/>
    <lineage>
        <taxon>Eukaryota</taxon>
        <taxon>Sar</taxon>
        <taxon>Stramenopiles</taxon>
        <taxon>Ochrophyta</taxon>
        <taxon>Bacillariophyta</taxon>
        <taxon>Bacillariophyceae</taxon>
        <taxon>Bacillariophycidae</taxon>
        <taxon>Bacillariales</taxon>
        <taxon>Bacillariaceae</taxon>
        <taxon>Nitzschia</taxon>
    </lineage>
</organism>
<feature type="compositionally biased region" description="Basic and acidic residues" evidence="2">
    <location>
        <begin position="27"/>
        <end position="39"/>
    </location>
</feature>
<feature type="region of interest" description="Disordered" evidence="2">
    <location>
        <begin position="1"/>
        <end position="70"/>
    </location>
</feature>
<reference evidence="3" key="2">
    <citation type="submission" date="2021-04" db="EMBL/GenBank/DDBJ databases">
        <authorList>
            <person name="Podell S."/>
        </authorList>
    </citation>
    <scope>NUCLEOTIDE SEQUENCE</scope>
    <source>
        <strain evidence="3">Hildebrandi</strain>
    </source>
</reference>
<feature type="compositionally biased region" description="Basic residues" evidence="2">
    <location>
        <begin position="12"/>
        <end position="26"/>
    </location>
</feature>
<feature type="coiled-coil region" evidence="1">
    <location>
        <begin position="425"/>
        <end position="520"/>
    </location>
</feature>
<dbReference type="EMBL" id="JAGRRH010000004">
    <property type="protein sequence ID" value="KAG7370766.1"/>
    <property type="molecule type" value="Genomic_DNA"/>
</dbReference>
<keyword evidence="4" id="KW-1185">Reference proteome</keyword>
<evidence type="ECO:0000256" key="2">
    <source>
        <dbReference type="SAM" id="MobiDB-lite"/>
    </source>
</evidence>
<evidence type="ECO:0000313" key="4">
    <source>
        <dbReference type="Proteomes" id="UP000693970"/>
    </source>
</evidence>
<feature type="compositionally biased region" description="Low complexity" evidence="2">
    <location>
        <begin position="43"/>
        <end position="70"/>
    </location>
</feature>
<feature type="region of interest" description="Disordered" evidence="2">
    <location>
        <begin position="121"/>
        <end position="140"/>
    </location>
</feature>
<keyword evidence="1" id="KW-0175">Coiled coil</keyword>
<evidence type="ECO:0000256" key="1">
    <source>
        <dbReference type="SAM" id="Coils"/>
    </source>
</evidence>
<reference evidence="3" key="1">
    <citation type="journal article" date="2021" name="Sci. Rep.">
        <title>Diploid genomic architecture of Nitzschia inconspicua, an elite biomass production diatom.</title>
        <authorList>
            <person name="Oliver A."/>
            <person name="Podell S."/>
            <person name="Pinowska A."/>
            <person name="Traller J.C."/>
            <person name="Smith S.R."/>
            <person name="McClure R."/>
            <person name="Beliaev A."/>
            <person name="Bohutskyi P."/>
            <person name="Hill E.A."/>
            <person name="Rabines A."/>
            <person name="Zheng H."/>
            <person name="Allen L.Z."/>
            <person name="Kuo A."/>
            <person name="Grigoriev I.V."/>
            <person name="Allen A.E."/>
            <person name="Hazlebeck D."/>
            <person name="Allen E.E."/>
        </authorList>
    </citation>
    <scope>NUCLEOTIDE SEQUENCE</scope>
    <source>
        <strain evidence="3">Hildebrandi</strain>
    </source>
</reference>
<comment type="caution">
    <text evidence="3">The sequence shown here is derived from an EMBL/GenBank/DDBJ whole genome shotgun (WGS) entry which is preliminary data.</text>
</comment>
<dbReference type="OrthoDB" id="55515at2759"/>
<feature type="region of interest" description="Disordered" evidence="2">
    <location>
        <begin position="150"/>
        <end position="179"/>
    </location>
</feature>
<sequence>MTEEQAEVTVIRTKRKRNRPKKKKNKKDPSKTSDTKDNDSITVGSDSDVSPQVSQVNESSTTRPTTTILTPQESLRQSLIAQGFSVHDIDQAMEKMWDNGLAYDQYDAVLTFLQTGGQILHDKEEDEEEDRSNVEKEIGDQATVQTVSTDDAAGEVESMSNSAAGDDDDVDVQSTSKASPSFRKTSLAEKLNMVARADKVTDAIFALTQWITKAAKPHELEELCLAQKTRALVTVFQRGMEECIDQSMFDTAVLPGLVRLVSSTFRRCGIMFEGEQLASAEHSIASLVRQTRKVVMMKPMDETDASNSNEIADKVATFIVFRMAQALEEAQFVLEMPSPAIVGLPSLPRKSQDDQVSSLIKKRETQKQAAKRASAIAQSSIDRIIQSHHGVKMSNDANQSNDECSGNAFHNATPQLVDDATKARFEERKMRLDELKRRIQEGESEKVRALQASLSKLETDRSVVRGKIADLKVMLLKLEAQEEELGAKIGVLEGNIAEEKKSDSDEAKKVQEQLEQVREEVRYGNLVGSLTGMMNAYAKTVEAATSKAMEAVAKSAMPVDFASRKTENYLQQVLEYFQTENECLGRLKTRLEDHTSKISSLKLELEQLAGLRMSTTTAQIEQTIASLDESVENDSNMLVAFTCDATSMLDDLINRLEAYLGAVKVSKDLHPIHYDLLADIQAEIKHSGICGSDRLKKYIPENTALSPVVMTEFTDTTASSVATPSPRENGKKVKKVATAVALPKLTWATLSSNPAASKIKTSFLDIQREELESKK</sequence>
<evidence type="ECO:0000313" key="3">
    <source>
        <dbReference type="EMBL" id="KAG7370766.1"/>
    </source>
</evidence>
<accession>A0A9K3Q4U2</accession>
<name>A0A9K3Q4U2_9STRA</name>
<gene>
    <name evidence="3" type="ORF">IV203_019336</name>
</gene>